<evidence type="ECO:0000256" key="12">
    <source>
        <dbReference type="SAM" id="Phobius"/>
    </source>
</evidence>
<evidence type="ECO:0000256" key="5">
    <source>
        <dbReference type="ARBA" id="ARBA00022685"/>
    </source>
</evidence>
<evidence type="ECO:0008006" key="17">
    <source>
        <dbReference type="Google" id="ProtNLM"/>
    </source>
</evidence>
<keyword evidence="4" id="KW-1003">Cell membrane</keyword>
<evidence type="ECO:0000313" key="15">
    <source>
        <dbReference type="EMBL" id="CAL4085033.1"/>
    </source>
</evidence>
<dbReference type="Proteomes" id="UP001497623">
    <property type="component" value="Unassembled WGS sequence"/>
</dbReference>
<reference evidence="15 16" key="1">
    <citation type="submission" date="2024-05" db="EMBL/GenBank/DDBJ databases">
        <authorList>
            <person name="Wallberg A."/>
        </authorList>
    </citation>
    <scope>NUCLEOTIDE SEQUENCE [LARGE SCALE GENOMIC DNA]</scope>
</reference>
<evidence type="ECO:0000256" key="3">
    <source>
        <dbReference type="ARBA" id="ARBA00004373"/>
    </source>
</evidence>
<evidence type="ECO:0000256" key="2">
    <source>
        <dbReference type="ARBA" id="ARBA00004251"/>
    </source>
</evidence>
<dbReference type="GO" id="GO:0031982">
    <property type="term" value="C:vesicle"/>
    <property type="evidence" value="ECO:0007669"/>
    <property type="project" value="UniProtKB-SubCell"/>
</dbReference>
<keyword evidence="16" id="KW-1185">Reference proteome</keyword>
<feature type="domain" description="Renin receptor N-terminal" evidence="14">
    <location>
        <begin position="146"/>
        <end position="243"/>
    </location>
</feature>
<dbReference type="Pfam" id="PF25294">
    <property type="entry name" value="RENR_N"/>
    <property type="match status" value="2"/>
</dbReference>
<dbReference type="GO" id="GO:0030177">
    <property type="term" value="P:positive regulation of Wnt signaling pathway"/>
    <property type="evidence" value="ECO:0007669"/>
    <property type="project" value="TreeGrafter"/>
</dbReference>
<evidence type="ECO:0000256" key="11">
    <source>
        <dbReference type="ARBA" id="ARBA00023170"/>
    </source>
</evidence>
<keyword evidence="7" id="KW-0732">Signal</keyword>
<evidence type="ECO:0000259" key="14">
    <source>
        <dbReference type="Pfam" id="PF25294"/>
    </source>
</evidence>
<gene>
    <name evidence="15" type="ORF">MNOR_LOCUS12583</name>
</gene>
<sequence>MDLARTLRVTSDYNRFYLSLCGEFTVNYAPHTLKFGKSGYNSLKTSQLDDVLAASLGYTPKSSSWKGLTISSPFGHPTAALVMAVHGGGARVAQEGATYGLDEDIALEDIYHDLKETVHGRSLRPTQFKHFSTYDSFGETSLNGLPDLVHLKADKEPDTTFLREMVTLPQITEELEKSNISAENEQDIVFLEIHSLAELVKEYGINSQQVAEAGNMLRSQLEKVSVRMRNLYGDSIIVMTTMIDQQEQPAPNTRSILQSSESGGDYNLAVEYSENYPAIFNIVLWGSIVLSLSILAISVSMATMDPGRDSIIYRMTNPRMKKDS</sequence>
<keyword evidence="6 12" id="KW-0812">Transmembrane</keyword>
<organism evidence="15 16">
    <name type="scientific">Meganyctiphanes norvegica</name>
    <name type="common">Northern krill</name>
    <name type="synonym">Thysanopoda norvegica</name>
    <dbReference type="NCBI Taxonomy" id="48144"/>
    <lineage>
        <taxon>Eukaryota</taxon>
        <taxon>Metazoa</taxon>
        <taxon>Ecdysozoa</taxon>
        <taxon>Arthropoda</taxon>
        <taxon>Crustacea</taxon>
        <taxon>Multicrustacea</taxon>
        <taxon>Malacostraca</taxon>
        <taxon>Eumalacostraca</taxon>
        <taxon>Eucarida</taxon>
        <taxon>Euphausiacea</taxon>
        <taxon>Euphausiidae</taxon>
        <taxon>Meganyctiphanes</taxon>
    </lineage>
</organism>
<evidence type="ECO:0000256" key="10">
    <source>
        <dbReference type="ARBA" id="ARBA00023136"/>
    </source>
</evidence>
<dbReference type="GO" id="GO:0038023">
    <property type="term" value="F:signaling receptor activity"/>
    <property type="evidence" value="ECO:0007669"/>
    <property type="project" value="InterPro"/>
</dbReference>
<dbReference type="GO" id="GO:0005789">
    <property type="term" value="C:endoplasmic reticulum membrane"/>
    <property type="evidence" value="ECO:0007669"/>
    <property type="project" value="UniProtKB-SubCell"/>
</dbReference>
<protein>
    <recommendedName>
        <fullName evidence="17">Renin receptor</fullName>
    </recommendedName>
</protein>
<keyword evidence="11" id="KW-0675">Receptor</keyword>
<evidence type="ECO:0000259" key="13">
    <source>
        <dbReference type="Pfam" id="PF07850"/>
    </source>
</evidence>
<dbReference type="Pfam" id="PF07850">
    <property type="entry name" value="Renin_r"/>
    <property type="match status" value="1"/>
</dbReference>
<feature type="domain" description="Renin receptor-like C-terminal transmembrane spanning segment" evidence="13">
    <location>
        <begin position="262"/>
        <end position="323"/>
    </location>
</feature>
<dbReference type="GO" id="GO:0098588">
    <property type="term" value="C:bounding membrane of organelle"/>
    <property type="evidence" value="ECO:0007669"/>
    <property type="project" value="UniProtKB-ARBA"/>
</dbReference>
<name>A0AAV2QKT1_MEGNR</name>
<dbReference type="GO" id="GO:0009897">
    <property type="term" value="C:external side of plasma membrane"/>
    <property type="evidence" value="ECO:0007669"/>
    <property type="project" value="TreeGrafter"/>
</dbReference>
<keyword evidence="10 12" id="KW-0472">Membrane</keyword>
<comment type="subcellular location">
    <subcellularLocation>
        <location evidence="2">Cell membrane</location>
        <topology evidence="2">Single-pass type I membrane protein</topology>
    </subcellularLocation>
    <subcellularLocation>
        <location evidence="1">Endoplasmic reticulum membrane</location>
        <topology evidence="1">Single-pass type I membrane protein</topology>
    </subcellularLocation>
    <subcellularLocation>
        <location evidence="3">Vesicle</location>
    </subcellularLocation>
</comment>
<dbReference type="EMBL" id="CAXKWB010006925">
    <property type="protein sequence ID" value="CAL4085033.1"/>
    <property type="molecule type" value="Genomic_DNA"/>
</dbReference>
<dbReference type="AlphaFoldDB" id="A0AAV2QKT1"/>
<evidence type="ECO:0000256" key="4">
    <source>
        <dbReference type="ARBA" id="ARBA00022475"/>
    </source>
</evidence>
<evidence type="ECO:0000256" key="8">
    <source>
        <dbReference type="ARBA" id="ARBA00022824"/>
    </source>
</evidence>
<keyword evidence="8" id="KW-0256">Endoplasmic reticulum</keyword>
<dbReference type="InterPro" id="IPR056780">
    <property type="entry name" value="Renin_r_C"/>
</dbReference>
<comment type="caution">
    <text evidence="15">The sequence shown here is derived from an EMBL/GenBank/DDBJ whole genome shotgun (WGS) entry which is preliminary data.</text>
</comment>
<evidence type="ECO:0000256" key="7">
    <source>
        <dbReference type="ARBA" id="ARBA00022729"/>
    </source>
</evidence>
<keyword evidence="5" id="KW-0165">Cleavage on pair of basic residues</keyword>
<proteinExistence type="predicted"/>
<feature type="domain" description="Renin receptor N-terminal" evidence="14">
    <location>
        <begin position="21"/>
        <end position="120"/>
    </location>
</feature>
<evidence type="ECO:0000256" key="9">
    <source>
        <dbReference type="ARBA" id="ARBA00022989"/>
    </source>
</evidence>
<evidence type="ECO:0000313" key="16">
    <source>
        <dbReference type="Proteomes" id="UP001497623"/>
    </source>
</evidence>
<feature type="non-terminal residue" evidence="15">
    <location>
        <position position="324"/>
    </location>
</feature>
<accession>A0AAV2QKT1</accession>
<evidence type="ECO:0000256" key="6">
    <source>
        <dbReference type="ARBA" id="ARBA00022692"/>
    </source>
</evidence>
<dbReference type="InterPro" id="IPR012493">
    <property type="entry name" value="Renin_rcpt"/>
</dbReference>
<dbReference type="PANTHER" id="PTHR13351:SF1">
    <property type="entry name" value="RENIN RECEPTOR"/>
    <property type="match status" value="1"/>
</dbReference>
<evidence type="ECO:0000256" key="1">
    <source>
        <dbReference type="ARBA" id="ARBA00004115"/>
    </source>
</evidence>
<dbReference type="InterPro" id="IPR057318">
    <property type="entry name" value="RENR_N"/>
</dbReference>
<dbReference type="PANTHER" id="PTHR13351">
    <property type="entry name" value="RENIN RECEPTOR"/>
    <property type="match status" value="1"/>
</dbReference>
<feature type="transmembrane region" description="Helical" evidence="12">
    <location>
        <begin position="282"/>
        <end position="304"/>
    </location>
</feature>
<keyword evidence="9 12" id="KW-1133">Transmembrane helix</keyword>